<feature type="transmembrane region" description="Helical" evidence="8">
    <location>
        <begin position="520"/>
        <end position="539"/>
    </location>
</feature>
<evidence type="ECO:0000313" key="12">
    <source>
        <dbReference type="Proteomes" id="UP000295277"/>
    </source>
</evidence>
<keyword evidence="5 9" id="KW-0732">Signal</keyword>
<feature type="domain" description="Solute-binding protein family 3/N-terminal" evidence="10">
    <location>
        <begin position="46"/>
        <end position="271"/>
    </location>
</feature>
<dbReference type="PANTHER" id="PTHR30085:SF6">
    <property type="entry name" value="ABC TRANSPORTER GLUTAMINE-BINDING PROTEIN GLNH"/>
    <property type="match status" value="1"/>
</dbReference>
<dbReference type="OrthoDB" id="9814231at2"/>
<keyword evidence="7 8" id="KW-0472">Membrane</keyword>
<sequence>MSRFVLLLLLVIAWAGFAAAQPLDALRAVAPENPDGRLAHILKRGTLIVGVKADYPPWGMVNPDPDSDAIVGIEPDLARDIADRLGVGLQLEVVSAQNRIGRVNDGSVDLIIATMGDTEVRRHQADLIQPNYYSSGVVVYGRTDLGLSGWEALRDAPVCLTQGAYFNRTLERDFGLKGQYFPGNREARLALKYGRCVGWAFDDTALAQLVHTEHEPGFGVIVPTILDVPWAVAVASGEGDGQWGRFVADMVGEWHATGRILELQRKWWVGETEFLRDLHKTWSRVENGMPFCTRDPHTGRFPADCLFEMEPVATGAPVDLPEWAAALRERAGIDLRVLYDAYDRARLVRGLGLTLALGSVAILGGLAVGIGFGLIDARARRMGPIGQVVRLPLRGFIVLARMTPPILQLYIVFFALGGLMANAGIVTPGSFVTAGIILSSYAGATNAVLLSHALEHERLRAPDAELLALLPEAIRRCFDGLVATCVNIIKAAGMASAIALTELVSTVNLLVAEGGDKGTLMNGLLVFYFVFVLCVIWLFRLARNRLAPGGEARR</sequence>
<feature type="transmembrane region" description="Helical" evidence="8">
    <location>
        <begin position="431"/>
        <end position="450"/>
    </location>
</feature>
<keyword evidence="4 8" id="KW-0812">Transmembrane</keyword>
<dbReference type="GO" id="GO:0030288">
    <property type="term" value="C:outer membrane-bounded periplasmic space"/>
    <property type="evidence" value="ECO:0007669"/>
    <property type="project" value="TreeGrafter"/>
</dbReference>
<dbReference type="SUPFAM" id="SSF53850">
    <property type="entry name" value="Periplasmic binding protein-like II"/>
    <property type="match status" value="1"/>
</dbReference>
<feature type="transmembrane region" description="Helical" evidence="8">
    <location>
        <begin position="351"/>
        <end position="375"/>
    </location>
</feature>
<feature type="transmembrane region" description="Helical" evidence="8">
    <location>
        <begin position="396"/>
        <end position="419"/>
    </location>
</feature>
<evidence type="ECO:0000256" key="5">
    <source>
        <dbReference type="ARBA" id="ARBA00022729"/>
    </source>
</evidence>
<comment type="caution">
    <text evidence="11">The sequence shown here is derived from an EMBL/GenBank/DDBJ whole genome shotgun (WGS) entry which is preliminary data.</text>
</comment>
<name>A0A4V2R4U5_9RHOB</name>
<gene>
    <name evidence="11" type="ORF">EV216_10599</name>
</gene>
<dbReference type="GO" id="GO:0006865">
    <property type="term" value="P:amino acid transport"/>
    <property type="evidence" value="ECO:0007669"/>
    <property type="project" value="TreeGrafter"/>
</dbReference>
<proteinExistence type="inferred from homology"/>
<dbReference type="Pfam" id="PF00497">
    <property type="entry name" value="SBP_bac_3"/>
    <property type="match status" value="1"/>
</dbReference>
<dbReference type="Proteomes" id="UP000295277">
    <property type="component" value="Unassembled WGS sequence"/>
</dbReference>
<dbReference type="EMBL" id="SLVM01000005">
    <property type="protein sequence ID" value="TCM86134.1"/>
    <property type="molecule type" value="Genomic_DNA"/>
</dbReference>
<dbReference type="AlphaFoldDB" id="A0A4V2R4U5"/>
<dbReference type="RefSeq" id="WP_132693931.1">
    <property type="nucleotide sequence ID" value="NZ_SLVM01000005.1"/>
</dbReference>
<keyword evidence="12" id="KW-1185">Reference proteome</keyword>
<organism evidence="11 12">
    <name type="scientific">Rhodovulum steppense</name>
    <dbReference type="NCBI Taxonomy" id="540251"/>
    <lineage>
        <taxon>Bacteria</taxon>
        <taxon>Pseudomonadati</taxon>
        <taxon>Pseudomonadota</taxon>
        <taxon>Alphaproteobacteria</taxon>
        <taxon>Rhodobacterales</taxon>
        <taxon>Paracoccaceae</taxon>
        <taxon>Rhodovulum</taxon>
    </lineage>
</organism>
<dbReference type="InterPro" id="IPR035906">
    <property type="entry name" value="MetI-like_sf"/>
</dbReference>
<evidence type="ECO:0000256" key="9">
    <source>
        <dbReference type="SAM" id="SignalP"/>
    </source>
</evidence>
<evidence type="ECO:0000259" key="10">
    <source>
        <dbReference type="SMART" id="SM00062"/>
    </source>
</evidence>
<evidence type="ECO:0000256" key="3">
    <source>
        <dbReference type="ARBA" id="ARBA00022448"/>
    </source>
</evidence>
<evidence type="ECO:0000256" key="2">
    <source>
        <dbReference type="ARBA" id="ARBA00010333"/>
    </source>
</evidence>
<evidence type="ECO:0000313" key="11">
    <source>
        <dbReference type="EMBL" id="TCM86134.1"/>
    </source>
</evidence>
<feature type="chain" id="PRO_5020556939" evidence="9">
    <location>
        <begin position="21"/>
        <end position="554"/>
    </location>
</feature>
<evidence type="ECO:0000256" key="8">
    <source>
        <dbReference type="SAM" id="Phobius"/>
    </source>
</evidence>
<keyword evidence="6 8" id="KW-1133">Transmembrane helix</keyword>
<keyword evidence="3" id="KW-0813">Transport</keyword>
<comment type="similarity">
    <text evidence="2">Belongs to the bacterial solute-binding protein 3 family.</text>
</comment>
<dbReference type="SUPFAM" id="SSF161098">
    <property type="entry name" value="MetI-like"/>
    <property type="match status" value="1"/>
</dbReference>
<dbReference type="PANTHER" id="PTHR30085">
    <property type="entry name" value="AMINO ACID ABC TRANSPORTER PERMEASE"/>
    <property type="match status" value="1"/>
</dbReference>
<evidence type="ECO:0000256" key="1">
    <source>
        <dbReference type="ARBA" id="ARBA00004141"/>
    </source>
</evidence>
<protein>
    <submittedName>
        <fullName evidence="11">Polar amino acid transport system substrate-binding protein</fullName>
    </submittedName>
</protein>
<dbReference type="GO" id="GO:0005576">
    <property type="term" value="C:extracellular region"/>
    <property type="evidence" value="ECO:0007669"/>
    <property type="project" value="TreeGrafter"/>
</dbReference>
<dbReference type="Gene3D" id="1.10.3720.10">
    <property type="entry name" value="MetI-like"/>
    <property type="match status" value="2"/>
</dbReference>
<comment type="subcellular location">
    <subcellularLocation>
        <location evidence="1">Membrane</location>
        <topology evidence="1">Multi-pass membrane protein</topology>
    </subcellularLocation>
</comment>
<feature type="transmembrane region" description="Helical" evidence="8">
    <location>
        <begin position="480"/>
        <end position="500"/>
    </location>
</feature>
<accession>A0A4V2R4U5</accession>
<dbReference type="InterPro" id="IPR001638">
    <property type="entry name" value="Solute-binding_3/MltF_N"/>
</dbReference>
<feature type="signal peptide" evidence="9">
    <location>
        <begin position="1"/>
        <end position="20"/>
    </location>
</feature>
<evidence type="ECO:0000256" key="7">
    <source>
        <dbReference type="ARBA" id="ARBA00023136"/>
    </source>
</evidence>
<dbReference type="SMART" id="SM00062">
    <property type="entry name" value="PBPb"/>
    <property type="match status" value="1"/>
</dbReference>
<dbReference type="GO" id="GO:0016020">
    <property type="term" value="C:membrane"/>
    <property type="evidence" value="ECO:0007669"/>
    <property type="project" value="UniProtKB-SubCell"/>
</dbReference>
<dbReference type="Gene3D" id="3.40.190.10">
    <property type="entry name" value="Periplasmic binding protein-like II"/>
    <property type="match status" value="2"/>
</dbReference>
<reference evidence="11 12" key="1">
    <citation type="submission" date="2019-03" db="EMBL/GenBank/DDBJ databases">
        <title>Genomic Encyclopedia of Type Strains, Phase IV (KMG-IV): sequencing the most valuable type-strain genomes for metagenomic binning, comparative biology and taxonomic classification.</title>
        <authorList>
            <person name="Goeker M."/>
        </authorList>
    </citation>
    <scope>NUCLEOTIDE SEQUENCE [LARGE SCALE GENOMIC DNA]</scope>
    <source>
        <strain evidence="11 12">DSM 21153</strain>
    </source>
</reference>
<dbReference type="InterPro" id="IPR051455">
    <property type="entry name" value="Bact_solute-bind_prot3"/>
</dbReference>
<evidence type="ECO:0000256" key="6">
    <source>
        <dbReference type="ARBA" id="ARBA00022989"/>
    </source>
</evidence>
<evidence type="ECO:0000256" key="4">
    <source>
        <dbReference type="ARBA" id="ARBA00022692"/>
    </source>
</evidence>